<dbReference type="GO" id="GO:0001727">
    <property type="term" value="F:lipid kinase activity"/>
    <property type="evidence" value="ECO:0007669"/>
    <property type="project" value="UniProtKB-ARBA"/>
</dbReference>
<dbReference type="InterPro" id="IPR016064">
    <property type="entry name" value="NAD/diacylglycerol_kinase_sf"/>
</dbReference>
<dbReference type="InterPro" id="IPR050187">
    <property type="entry name" value="Lipid_Phosphate_FormReg"/>
</dbReference>
<dbReference type="EMBL" id="JELW01000009">
    <property type="protein sequence ID" value="EXV01124.1"/>
    <property type="molecule type" value="Genomic_DNA"/>
</dbReference>
<proteinExistence type="predicted"/>
<dbReference type="GO" id="GO:0046512">
    <property type="term" value="P:sphingosine biosynthetic process"/>
    <property type="evidence" value="ECO:0007669"/>
    <property type="project" value="TreeGrafter"/>
</dbReference>
<dbReference type="OrthoDB" id="3853857at2759"/>
<dbReference type="Pfam" id="PF24321">
    <property type="entry name" value="DUF7493"/>
    <property type="match status" value="1"/>
</dbReference>
<accession>A0A014PAR7</accession>
<dbReference type="Gene3D" id="2.60.200.40">
    <property type="match status" value="1"/>
</dbReference>
<dbReference type="SMART" id="SM00046">
    <property type="entry name" value="DAGKc"/>
    <property type="match status" value="1"/>
</dbReference>
<dbReference type="InterPro" id="IPR017438">
    <property type="entry name" value="ATP-NAD_kinase_N"/>
</dbReference>
<comment type="caution">
    <text evidence="2">The sequence shown here is derived from an EMBL/GenBank/DDBJ whole genome shotgun (WGS) entry which is preliminary data.</text>
</comment>
<dbReference type="Gene3D" id="3.40.50.10330">
    <property type="entry name" value="Probable inorganic polyphosphate/atp-NAD kinase, domain 1"/>
    <property type="match status" value="1"/>
</dbReference>
<dbReference type="SUPFAM" id="SSF111331">
    <property type="entry name" value="NAD kinase/diacylglycerol kinase-like"/>
    <property type="match status" value="1"/>
</dbReference>
<evidence type="ECO:0000313" key="2">
    <source>
        <dbReference type="EMBL" id="EXV01124.1"/>
    </source>
</evidence>
<organism evidence="2 3">
    <name type="scientific">Metarhizium robertsii</name>
    <dbReference type="NCBI Taxonomy" id="568076"/>
    <lineage>
        <taxon>Eukaryota</taxon>
        <taxon>Fungi</taxon>
        <taxon>Dikarya</taxon>
        <taxon>Ascomycota</taxon>
        <taxon>Pezizomycotina</taxon>
        <taxon>Sordariomycetes</taxon>
        <taxon>Hypocreomycetidae</taxon>
        <taxon>Hypocreales</taxon>
        <taxon>Clavicipitaceae</taxon>
        <taxon>Metarhizium</taxon>
    </lineage>
</organism>
<dbReference type="GO" id="GO:0016020">
    <property type="term" value="C:membrane"/>
    <property type="evidence" value="ECO:0007669"/>
    <property type="project" value="TreeGrafter"/>
</dbReference>
<evidence type="ECO:0000259" key="1">
    <source>
        <dbReference type="PROSITE" id="PS50146"/>
    </source>
</evidence>
<dbReference type="AlphaFoldDB" id="A0A014PAR7"/>
<dbReference type="eggNOG" id="KOG1116">
    <property type="taxonomic scope" value="Eukaryota"/>
</dbReference>
<dbReference type="GO" id="GO:0016773">
    <property type="term" value="F:phosphotransferase activity, alcohol group as acceptor"/>
    <property type="evidence" value="ECO:0007669"/>
    <property type="project" value="UniProtKB-ARBA"/>
</dbReference>
<name>A0A014PAR7_9HYPO</name>
<dbReference type="PANTHER" id="PTHR12358:SF31">
    <property type="entry name" value="ACYLGLYCEROL KINASE, MITOCHONDRIAL"/>
    <property type="match status" value="1"/>
</dbReference>
<keyword evidence="2" id="KW-0808">Transferase</keyword>
<dbReference type="InterPro" id="IPR001206">
    <property type="entry name" value="Diacylglycerol_kinase_cat_dom"/>
</dbReference>
<gene>
    <name evidence="2" type="ORF">X797_005697</name>
</gene>
<dbReference type="PROSITE" id="PS50146">
    <property type="entry name" value="DAGK"/>
    <property type="match status" value="1"/>
</dbReference>
<dbReference type="Proteomes" id="UP000030151">
    <property type="component" value="Unassembled WGS sequence"/>
</dbReference>
<reference evidence="2 3" key="1">
    <citation type="submission" date="2014-02" db="EMBL/GenBank/DDBJ databases">
        <title>The genome sequence of the entomopathogenic fungus Metarhizium robertsii ARSEF 2575.</title>
        <authorList>
            <person name="Giuliano Garisto Donzelli B."/>
            <person name="Roe B.A."/>
            <person name="Macmil S.L."/>
            <person name="Krasnoff S.B."/>
            <person name="Gibson D.M."/>
        </authorList>
    </citation>
    <scope>NUCLEOTIDE SEQUENCE [LARGE SCALE GENOMIC DNA]</scope>
    <source>
        <strain evidence="2 3">ARSEF 2575</strain>
    </source>
</reference>
<sequence length="531" mass="58576">MENGNAPFVRDALYISMDEKKTLSLPASGNFLTVFGNTFKSINSSRPNVLTIDRANFQEQTSIGLQIYPDRLQPPRHRRPVPLYNVVWIETANGNIFIDYAAQSSKTHVKLERWAFALAKDKESPGNSQPEEFAARVLERAYGDSQLRKRAYVLINPHAGPGGALRKWSNEVKPLFVAARMELDVVTLTRGGEATDLAEQVDIDKYDTIMACSGDGTPHEIFNGLAKRPDAAHALAKIAVSHIPCGSGNAMSCNLYGSYRPSFAALAIIKGITTPLDLVSITQGNRRFLSFLSQSLGIVAESDLGTEHLRWMGGSRFEVGVLMRIFRRRCYPCDLAVKIEVGEKSDIKAHYKWHTNGAGAKQLPPDVVATGQVGSKGLPQLKHGTVQDQLPDDWELVQYDKIGNFYCGNMAYMAPDANFFSAAMASDGCMDLVTVNGDLSPITATKLLYSVESGKFFDNPHVQYKKISAYRIVPRNQKDGYISIDGERIPFEPFQAEIHQGLGRVISKRGAFEAAGPANWDKVTLADRMHA</sequence>
<feature type="domain" description="DAGKc" evidence="1">
    <location>
        <begin position="146"/>
        <end position="285"/>
    </location>
</feature>
<dbReference type="InterPro" id="IPR055916">
    <property type="entry name" value="DUF7493"/>
</dbReference>
<protein>
    <submittedName>
        <fullName evidence="2">Diacylglycerol kinase catalytic domain protein</fullName>
    </submittedName>
</protein>
<keyword evidence="2" id="KW-0418">Kinase</keyword>
<dbReference type="PANTHER" id="PTHR12358">
    <property type="entry name" value="SPHINGOSINE KINASE"/>
    <property type="match status" value="1"/>
</dbReference>
<evidence type="ECO:0000313" key="3">
    <source>
        <dbReference type="Proteomes" id="UP000030151"/>
    </source>
</evidence>
<dbReference type="Pfam" id="PF00781">
    <property type="entry name" value="DAGK_cat"/>
    <property type="match status" value="1"/>
</dbReference>
<dbReference type="GO" id="GO:0005737">
    <property type="term" value="C:cytoplasm"/>
    <property type="evidence" value="ECO:0007669"/>
    <property type="project" value="TreeGrafter"/>
</dbReference>
<dbReference type="HOGENOM" id="CLU_013399_0_1_1"/>